<organism evidence="1 2">
    <name type="scientific">Shewanella mangrovi</name>
    <dbReference type="NCBI Taxonomy" id="1515746"/>
    <lineage>
        <taxon>Bacteria</taxon>
        <taxon>Pseudomonadati</taxon>
        <taxon>Pseudomonadota</taxon>
        <taxon>Gammaproteobacteria</taxon>
        <taxon>Alteromonadales</taxon>
        <taxon>Shewanellaceae</taxon>
        <taxon>Shewanella</taxon>
    </lineage>
</organism>
<name>A0A094JBC8_9GAMM</name>
<accession>A0A094JBC8</accession>
<dbReference type="STRING" id="1515746.HR45_11140"/>
<keyword evidence="2" id="KW-1185">Reference proteome</keyword>
<gene>
    <name evidence="1" type="ORF">HR45_11140</name>
</gene>
<dbReference type="Proteomes" id="UP000029264">
    <property type="component" value="Unassembled WGS sequence"/>
</dbReference>
<dbReference type="AlphaFoldDB" id="A0A094JBC8"/>
<comment type="caution">
    <text evidence="1">The sequence shown here is derived from an EMBL/GenBank/DDBJ whole genome shotgun (WGS) entry which is preliminary data.</text>
</comment>
<protein>
    <submittedName>
        <fullName evidence="1">Uncharacterized protein</fullName>
    </submittedName>
</protein>
<sequence length="63" mass="6898">MLKSAYATSKHCFDQKIFDDLAQISANPLAFITVPEQAAAKAAQMDLLTQYLWYTCAIAIVGS</sequence>
<proteinExistence type="predicted"/>
<evidence type="ECO:0000313" key="2">
    <source>
        <dbReference type="Proteomes" id="UP000029264"/>
    </source>
</evidence>
<dbReference type="EMBL" id="JPEO01000007">
    <property type="protein sequence ID" value="KFZ37230.1"/>
    <property type="molecule type" value="Genomic_DNA"/>
</dbReference>
<evidence type="ECO:0000313" key="1">
    <source>
        <dbReference type="EMBL" id="KFZ37230.1"/>
    </source>
</evidence>
<reference evidence="1 2" key="1">
    <citation type="submission" date="2014-06" db="EMBL/GenBank/DDBJ databases">
        <title>Shewanella sp. YQH10.</title>
        <authorList>
            <person name="Liu Y."/>
            <person name="Zeng R."/>
        </authorList>
    </citation>
    <scope>NUCLEOTIDE SEQUENCE [LARGE SCALE GENOMIC DNA]</scope>
    <source>
        <strain evidence="1 2">YQH10</strain>
    </source>
</reference>